<evidence type="ECO:0000313" key="4">
    <source>
        <dbReference type="EMBL" id="MDR7326501.1"/>
    </source>
</evidence>
<feature type="transmembrane region" description="Helical" evidence="2">
    <location>
        <begin position="343"/>
        <end position="363"/>
    </location>
</feature>
<dbReference type="AlphaFoldDB" id="A0AAE4CUL6"/>
<dbReference type="EMBL" id="JAVDYC010000001">
    <property type="protein sequence ID" value="MDR7326501.1"/>
    <property type="molecule type" value="Genomic_DNA"/>
</dbReference>
<keyword evidence="2" id="KW-1133">Transmembrane helix</keyword>
<feature type="transmembrane region" description="Helical" evidence="2">
    <location>
        <begin position="31"/>
        <end position="50"/>
    </location>
</feature>
<dbReference type="Pfam" id="PF19830">
    <property type="entry name" value="DUF6311"/>
    <property type="match status" value="1"/>
</dbReference>
<name>A0AAE4CUL6_9ACTN</name>
<dbReference type="Proteomes" id="UP001183629">
    <property type="component" value="Unassembled WGS sequence"/>
</dbReference>
<accession>A0AAE4CUL6</accession>
<dbReference type="RefSeq" id="WP_310422302.1">
    <property type="nucleotide sequence ID" value="NZ_JAVDYC010000001.1"/>
</dbReference>
<feature type="transmembrane region" description="Helical" evidence="2">
    <location>
        <begin position="122"/>
        <end position="143"/>
    </location>
</feature>
<feature type="transmembrane region" description="Helical" evidence="2">
    <location>
        <begin position="417"/>
        <end position="434"/>
    </location>
</feature>
<evidence type="ECO:0000313" key="5">
    <source>
        <dbReference type="Proteomes" id="UP001183629"/>
    </source>
</evidence>
<protein>
    <recommendedName>
        <fullName evidence="3">DUF6311 domain-containing protein</fullName>
    </recommendedName>
</protein>
<organism evidence="4 5">
    <name type="scientific">Catenuloplanes niger</name>
    <dbReference type="NCBI Taxonomy" id="587534"/>
    <lineage>
        <taxon>Bacteria</taxon>
        <taxon>Bacillati</taxon>
        <taxon>Actinomycetota</taxon>
        <taxon>Actinomycetes</taxon>
        <taxon>Micromonosporales</taxon>
        <taxon>Micromonosporaceae</taxon>
        <taxon>Catenuloplanes</taxon>
    </lineage>
</organism>
<proteinExistence type="predicted"/>
<feature type="domain" description="DUF6311" evidence="3">
    <location>
        <begin position="82"/>
        <end position="426"/>
    </location>
</feature>
<feature type="transmembrane region" description="Helical" evidence="2">
    <location>
        <begin position="394"/>
        <end position="410"/>
    </location>
</feature>
<keyword evidence="5" id="KW-1185">Reference proteome</keyword>
<evidence type="ECO:0000259" key="3">
    <source>
        <dbReference type="Pfam" id="PF19830"/>
    </source>
</evidence>
<feature type="transmembrane region" description="Helical" evidence="2">
    <location>
        <begin position="221"/>
        <end position="238"/>
    </location>
</feature>
<evidence type="ECO:0000256" key="2">
    <source>
        <dbReference type="SAM" id="Phobius"/>
    </source>
</evidence>
<feature type="transmembrane region" description="Helical" evidence="2">
    <location>
        <begin position="321"/>
        <end position="338"/>
    </location>
</feature>
<reference evidence="4 5" key="1">
    <citation type="submission" date="2023-07" db="EMBL/GenBank/DDBJ databases">
        <title>Sequencing the genomes of 1000 actinobacteria strains.</title>
        <authorList>
            <person name="Klenk H.-P."/>
        </authorList>
    </citation>
    <scope>NUCLEOTIDE SEQUENCE [LARGE SCALE GENOMIC DNA]</scope>
    <source>
        <strain evidence="4 5">DSM 44711</strain>
    </source>
</reference>
<evidence type="ECO:0000256" key="1">
    <source>
        <dbReference type="SAM" id="MobiDB-lite"/>
    </source>
</evidence>
<feature type="transmembrane region" description="Helical" evidence="2">
    <location>
        <begin position="250"/>
        <end position="270"/>
    </location>
</feature>
<comment type="caution">
    <text evidence="4">The sequence shown here is derived from an EMBL/GenBank/DDBJ whole genome shotgun (WGS) entry which is preliminary data.</text>
</comment>
<feature type="transmembrane region" description="Helical" evidence="2">
    <location>
        <begin position="152"/>
        <end position="171"/>
    </location>
</feature>
<keyword evidence="2" id="KW-0812">Transmembrane</keyword>
<feature type="transmembrane region" description="Helical" evidence="2">
    <location>
        <begin position="177"/>
        <end position="194"/>
    </location>
</feature>
<dbReference type="InterPro" id="IPR046278">
    <property type="entry name" value="DUF6311"/>
</dbReference>
<sequence length="585" mass="62726">MSTALIEAPSRTEVAAPEANAPGRPARWPHLLAAGVYLALGLVVMGRYLADPQGTLTPQIPADHTWFQWLLSHGAHAVRHLENPLFSTAQNAPDGVNMMANTSVLGVTVPMAPVTLLAGPRVAYVVWMVGACAGTALTAYWALQRYLVRSRAAAFVGGAFAGFAPGIIHHANGQPNFVSNFLIPLIVAAVIRLGIDGRWRRDGLVLGGLVTWQLFINEEVLLVTAVACAVLAFAWAAFRPDQARRRWRSFGAALGVTALTAGVLCAYPIWFQFHGPGSFSGMPAFNTWGEDPVTWVTFARDTVAGSPEAELTQGRTEQNSWFGWPLVLTVAAVTVALWRRTEIVRTAAVVTGVAAVLSIGPALRFGGELTGVPGPQALLGEDFPVLNLAMPSRMTYAVIGAFVVVLALAWDRLPARAFRVAIVLALVPLIPQPLPAMPDRVPPRFITSGAWRAYVPAGRTMVTLPLPSNWAGREQLSWSAWAGHEYAVPEGYFLGPDVDGAGRMGPAHLSRTTALVHLTVEAGAAPTVTAEDRATVWTEVARWRGAVVVVRDTAGDAAYRDLAGQLFGPGTQVDDVWVWDLRGRY</sequence>
<keyword evidence="2" id="KW-0472">Membrane</keyword>
<feature type="region of interest" description="Disordered" evidence="1">
    <location>
        <begin position="1"/>
        <end position="21"/>
    </location>
</feature>
<gene>
    <name evidence="4" type="ORF">J2S44_006751</name>
</gene>